<feature type="compositionally biased region" description="Basic and acidic residues" evidence="1">
    <location>
        <begin position="171"/>
        <end position="187"/>
    </location>
</feature>
<dbReference type="Proteomes" id="UP000652219">
    <property type="component" value="Unassembled WGS sequence"/>
</dbReference>
<feature type="region of interest" description="Disordered" evidence="1">
    <location>
        <begin position="124"/>
        <end position="225"/>
    </location>
</feature>
<evidence type="ECO:0000313" key="3">
    <source>
        <dbReference type="Proteomes" id="UP000652219"/>
    </source>
</evidence>
<keyword evidence="3" id="KW-1185">Reference proteome</keyword>
<reference evidence="2 3" key="1">
    <citation type="journal article" date="2020" name="Phytopathology">
        <title>Genome Sequence Resources of Colletotrichum truncatum, C. plurivorum, C. musicola, and C. sojae: Four Species Pathogenic to Soybean (Glycine max).</title>
        <authorList>
            <person name="Rogerio F."/>
            <person name="Boufleur T.R."/>
            <person name="Ciampi-Guillardi M."/>
            <person name="Sukno S.A."/>
            <person name="Thon M.R."/>
            <person name="Massola Junior N.S."/>
            <person name="Baroncelli R."/>
        </authorList>
    </citation>
    <scope>NUCLEOTIDE SEQUENCE [LARGE SCALE GENOMIC DNA]</scope>
    <source>
        <strain evidence="2 3">LFN0009</strain>
    </source>
</reference>
<dbReference type="EMBL" id="WIGN01000160">
    <property type="protein sequence ID" value="KAF6806396.1"/>
    <property type="molecule type" value="Genomic_DNA"/>
</dbReference>
<feature type="region of interest" description="Disordered" evidence="1">
    <location>
        <begin position="84"/>
        <end position="109"/>
    </location>
</feature>
<feature type="region of interest" description="Disordered" evidence="1">
    <location>
        <begin position="24"/>
        <end position="51"/>
    </location>
</feature>
<organism evidence="2 3">
    <name type="scientific">Colletotrichum sojae</name>
    <dbReference type="NCBI Taxonomy" id="2175907"/>
    <lineage>
        <taxon>Eukaryota</taxon>
        <taxon>Fungi</taxon>
        <taxon>Dikarya</taxon>
        <taxon>Ascomycota</taxon>
        <taxon>Pezizomycotina</taxon>
        <taxon>Sordariomycetes</taxon>
        <taxon>Hypocreomycetidae</taxon>
        <taxon>Glomerellales</taxon>
        <taxon>Glomerellaceae</taxon>
        <taxon>Colletotrichum</taxon>
        <taxon>Colletotrichum orchidearum species complex</taxon>
    </lineage>
</organism>
<gene>
    <name evidence="2" type="ORF">CSOJ01_08891</name>
</gene>
<accession>A0A8H6J587</accession>
<protein>
    <submittedName>
        <fullName evidence="2">Uncharacterized protein</fullName>
    </submittedName>
</protein>
<sequence>MCVFWIYQYIWYPFMARRERAQRAKEQKAREKAAQEREERKADPAPYQGGFCRRMATAKKNREQQVKNYHARCAAEDAAEQADKAEKEAAEKNAAEKAAAAKDGAEKDANVENNAMENAAEDTIENTTDNHDQSVSSSSSTAGRSVHFPEATRNAAPEAIRETTPITAHDATNDAPREKTTAKKSFREVVGAMTTGFQRFGRNGEEARREQGQREHGQRRNGIQLRNLFKKKYTGPPMEYYM</sequence>
<proteinExistence type="predicted"/>
<evidence type="ECO:0000256" key="1">
    <source>
        <dbReference type="SAM" id="MobiDB-lite"/>
    </source>
</evidence>
<dbReference type="AlphaFoldDB" id="A0A8H6J587"/>
<name>A0A8H6J587_9PEZI</name>
<feature type="compositionally biased region" description="Basic and acidic residues" evidence="1">
    <location>
        <begin position="202"/>
        <end position="218"/>
    </location>
</feature>
<evidence type="ECO:0000313" key="2">
    <source>
        <dbReference type="EMBL" id="KAF6806396.1"/>
    </source>
</evidence>
<comment type="caution">
    <text evidence="2">The sequence shown here is derived from an EMBL/GenBank/DDBJ whole genome shotgun (WGS) entry which is preliminary data.</text>
</comment>
<feature type="compositionally biased region" description="Basic and acidic residues" evidence="1">
    <location>
        <begin position="24"/>
        <end position="43"/>
    </location>
</feature>